<feature type="transmembrane region" description="Helical" evidence="1">
    <location>
        <begin position="12"/>
        <end position="35"/>
    </location>
</feature>
<reference evidence="3" key="1">
    <citation type="journal article" date="2019" name="Int. J. Syst. Evol. Microbiol.">
        <title>The Global Catalogue of Microorganisms (GCM) 10K type strain sequencing project: providing services to taxonomists for standard genome sequencing and annotation.</title>
        <authorList>
            <consortium name="The Broad Institute Genomics Platform"/>
            <consortium name="The Broad Institute Genome Sequencing Center for Infectious Disease"/>
            <person name="Wu L."/>
            <person name="Ma J."/>
        </authorList>
    </citation>
    <scope>NUCLEOTIDE SEQUENCE [LARGE SCALE GENOMIC DNA]</scope>
    <source>
        <strain evidence="3">CGMCC 4.6946</strain>
    </source>
</reference>
<keyword evidence="1" id="KW-1133">Transmembrane helix</keyword>
<feature type="transmembrane region" description="Helical" evidence="1">
    <location>
        <begin position="474"/>
        <end position="497"/>
    </location>
</feature>
<feature type="transmembrane region" description="Helical" evidence="1">
    <location>
        <begin position="270"/>
        <end position="293"/>
    </location>
</feature>
<feature type="transmembrane region" description="Helical" evidence="1">
    <location>
        <begin position="71"/>
        <end position="92"/>
    </location>
</feature>
<dbReference type="Pfam" id="PF20176">
    <property type="entry name" value="DUF6541"/>
    <property type="match status" value="1"/>
</dbReference>
<keyword evidence="1" id="KW-0812">Transmembrane</keyword>
<evidence type="ECO:0000313" key="2">
    <source>
        <dbReference type="EMBL" id="MFC4905274.1"/>
    </source>
</evidence>
<dbReference type="EMBL" id="JBHSIW010000025">
    <property type="protein sequence ID" value="MFC4905274.1"/>
    <property type="molecule type" value="Genomic_DNA"/>
</dbReference>
<feature type="transmembrane region" description="Helical" evidence="1">
    <location>
        <begin position="517"/>
        <end position="534"/>
    </location>
</feature>
<evidence type="ECO:0000256" key="1">
    <source>
        <dbReference type="SAM" id="Phobius"/>
    </source>
</evidence>
<dbReference type="RefSeq" id="WP_277550037.1">
    <property type="nucleotide sequence ID" value="NZ_JARAMH010000002.1"/>
</dbReference>
<feature type="transmembrane region" description="Helical" evidence="1">
    <location>
        <begin position="413"/>
        <end position="430"/>
    </location>
</feature>
<feature type="transmembrane region" description="Helical" evidence="1">
    <location>
        <begin position="245"/>
        <end position="264"/>
    </location>
</feature>
<feature type="transmembrane region" description="Helical" evidence="1">
    <location>
        <begin position="42"/>
        <end position="65"/>
    </location>
</feature>
<accession>A0ABV9TMP5</accession>
<dbReference type="Proteomes" id="UP001595797">
    <property type="component" value="Unassembled WGS sequence"/>
</dbReference>
<evidence type="ECO:0000313" key="3">
    <source>
        <dbReference type="Proteomes" id="UP001595797"/>
    </source>
</evidence>
<gene>
    <name evidence="2" type="ORF">ACFPCS_17035</name>
</gene>
<feature type="transmembrane region" description="Helical" evidence="1">
    <location>
        <begin position="305"/>
        <end position="326"/>
    </location>
</feature>
<feature type="transmembrane region" description="Helical" evidence="1">
    <location>
        <begin position="190"/>
        <end position="208"/>
    </location>
</feature>
<sequence>MERNPLLLSDWLPYVPALLLVVALLWIPGLVLQLLVRDLRPLFFLAAPAYSMAVIGTAGVVLELADLDFSLLSTGVFTLLVGALAGLVGLLFRRTRAAARQGTPADGDRADSSALFGLSPAAVYRTGVVAGLVLGAALLARRLLFVVLEPDRFAQRYDNIFHLNAVRYVVETASASSLTLGRMVDPEKAVAVYPAVWHGLAGLVWPLADQSPMVASNVVLLVVAALVWPASCVFLTRTLVGPSPVALAVAGVASAGFAVFPYAILEFGPLLPNLLGLSVAPVALAYLAALLGLDADTRAGKTDRAPAQLVFTGLCWLVVTGGALLAHPNVGTLLLVLLSPMVLVVWSRAVRRAVAARRPGPILLLVALLALAVYAWTYLWDSLGTDFIRFAHTTPAGAYGEALLYATNGRLDIPWFLVVLTVLGVGATVARRELRWLGVAQFLVVLLYVVAASAPKGPWREWAVGSWYQDSFRLAASLPILAVPLIALGATALAGLLRSRVEAAVTPHRRTRRAQQLIAGGTAVLLVAVSVPLTQMRTMRDTLLATQARFGWDNPDGILTEDEQALLEQLPRWTDEDDVILVNPWNGGSLAYAVAGTEVTQYHIGGSKGGRIAEIIAGLPSEEPARACELAQSESIDYVLDFGRQYLEIDTPRARPYLPIDTLGERPETNLGLVAAVGEAELWEVTAC</sequence>
<proteinExistence type="predicted"/>
<dbReference type="InterPro" id="IPR046671">
    <property type="entry name" value="DUF6541"/>
</dbReference>
<feature type="transmembrane region" description="Helical" evidence="1">
    <location>
        <begin position="332"/>
        <end position="350"/>
    </location>
</feature>
<protein>
    <submittedName>
        <fullName evidence="2">DUF6541 family protein</fullName>
    </submittedName>
</protein>
<feature type="transmembrane region" description="Helical" evidence="1">
    <location>
        <begin position="362"/>
        <end position="380"/>
    </location>
</feature>
<comment type="caution">
    <text evidence="2">The sequence shown here is derived from an EMBL/GenBank/DDBJ whole genome shotgun (WGS) entry which is preliminary data.</text>
</comment>
<name>A0ABV9TMP5_9MICC</name>
<feature type="transmembrane region" description="Helical" evidence="1">
    <location>
        <begin position="214"/>
        <end position="236"/>
    </location>
</feature>
<feature type="transmembrane region" description="Helical" evidence="1">
    <location>
        <begin position="437"/>
        <end position="454"/>
    </location>
</feature>
<organism evidence="2 3">
    <name type="scientific">Kocuria oceani</name>
    <dbReference type="NCBI Taxonomy" id="988827"/>
    <lineage>
        <taxon>Bacteria</taxon>
        <taxon>Bacillati</taxon>
        <taxon>Actinomycetota</taxon>
        <taxon>Actinomycetes</taxon>
        <taxon>Micrococcales</taxon>
        <taxon>Micrococcaceae</taxon>
        <taxon>Kocuria</taxon>
    </lineage>
</organism>
<keyword evidence="3" id="KW-1185">Reference proteome</keyword>
<keyword evidence="1" id="KW-0472">Membrane</keyword>